<dbReference type="OrthoDB" id="2142759at2759"/>
<organism evidence="1 2">
    <name type="scientific">Sphaerosporella brunnea</name>
    <dbReference type="NCBI Taxonomy" id="1250544"/>
    <lineage>
        <taxon>Eukaryota</taxon>
        <taxon>Fungi</taxon>
        <taxon>Dikarya</taxon>
        <taxon>Ascomycota</taxon>
        <taxon>Pezizomycotina</taxon>
        <taxon>Pezizomycetes</taxon>
        <taxon>Pezizales</taxon>
        <taxon>Pyronemataceae</taxon>
        <taxon>Sphaerosporella</taxon>
    </lineage>
</organism>
<proteinExistence type="predicted"/>
<dbReference type="Proteomes" id="UP000326924">
    <property type="component" value="Unassembled WGS sequence"/>
</dbReference>
<dbReference type="AlphaFoldDB" id="A0A5J5ENL9"/>
<keyword evidence="2" id="KW-1185">Reference proteome</keyword>
<evidence type="ECO:0000313" key="1">
    <source>
        <dbReference type="EMBL" id="KAA8896328.1"/>
    </source>
</evidence>
<dbReference type="InParanoid" id="A0A5J5ENL9"/>
<protein>
    <submittedName>
        <fullName evidence="1">Uncharacterized protein</fullName>
    </submittedName>
</protein>
<evidence type="ECO:0000313" key="2">
    <source>
        <dbReference type="Proteomes" id="UP000326924"/>
    </source>
</evidence>
<dbReference type="EMBL" id="VXIS01000215">
    <property type="protein sequence ID" value="KAA8896328.1"/>
    <property type="molecule type" value="Genomic_DNA"/>
</dbReference>
<name>A0A5J5ENL9_9PEZI</name>
<sequence>MDNQHANDIDINPCSSKLVSSRNVRITEIPYPGRQPLSTGVYQHGQLTYRQLFKELGLAFYCVAECSREDLGFGCPLDIDAINRVSLYQPGSSLGIIARDCSPDILDTVVLPGVQYYIFEHFREYCDFENENHPGPSDERSGRCCALLELDSNSDYLIQPTARLLRRGRNAHQVTEDPKVAHVVPLMLDKEFESCVQNAINPIRRERGLPEIEDDEPAAACQENTLVLLPDEVRLFESYLWTVEPETLTIRTMVPLDSQRIVNGSSINSVIAEEDRKWSPPPGVFGWHFEQAILRSYRAGGIVEPYDGEDEDWSEEGAGLWN</sequence>
<accession>A0A5J5ENL9</accession>
<gene>
    <name evidence="1" type="ORF">FN846DRAFT_910766</name>
</gene>
<reference evidence="1 2" key="1">
    <citation type="submission" date="2019-09" db="EMBL/GenBank/DDBJ databases">
        <title>Draft genome of the ectomycorrhizal ascomycete Sphaerosporella brunnea.</title>
        <authorList>
            <consortium name="DOE Joint Genome Institute"/>
            <person name="Benucci G.M."/>
            <person name="Marozzi G."/>
            <person name="Antonielli L."/>
            <person name="Sanchez S."/>
            <person name="Marco P."/>
            <person name="Wang X."/>
            <person name="Falini L.B."/>
            <person name="Barry K."/>
            <person name="Haridas S."/>
            <person name="Lipzen A."/>
            <person name="Labutti K."/>
            <person name="Grigoriev I.V."/>
            <person name="Murat C."/>
            <person name="Martin F."/>
            <person name="Albertini E."/>
            <person name="Donnini D."/>
            <person name="Bonito G."/>
        </authorList>
    </citation>
    <scope>NUCLEOTIDE SEQUENCE [LARGE SCALE GENOMIC DNA]</scope>
    <source>
        <strain evidence="1 2">Sb_GMNB300</strain>
    </source>
</reference>
<comment type="caution">
    <text evidence="1">The sequence shown here is derived from an EMBL/GenBank/DDBJ whole genome shotgun (WGS) entry which is preliminary data.</text>
</comment>